<dbReference type="AlphaFoldDB" id="A0A9J6GXG1"/>
<gene>
    <name evidence="1" type="ORF">HPB48_021933</name>
</gene>
<proteinExistence type="predicted"/>
<sequence>MMGGSTTAIIIFEGTYIPHSVSVGGAIYRCKPHLPKAQTFFKCLGQGHRPGVGTRATTARCPKCGYVNKDEVHTCVTKCVSCQEPDRSEDASCSKKLETDAVVRQPTCISQEAQPTEACR</sequence>
<evidence type="ECO:0000313" key="2">
    <source>
        <dbReference type="Proteomes" id="UP000821853"/>
    </source>
</evidence>
<organism evidence="1 2">
    <name type="scientific">Haemaphysalis longicornis</name>
    <name type="common">Bush tick</name>
    <dbReference type="NCBI Taxonomy" id="44386"/>
    <lineage>
        <taxon>Eukaryota</taxon>
        <taxon>Metazoa</taxon>
        <taxon>Ecdysozoa</taxon>
        <taxon>Arthropoda</taxon>
        <taxon>Chelicerata</taxon>
        <taxon>Arachnida</taxon>
        <taxon>Acari</taxon>
        <taxon>Parasitiformes</taxon>
        <taxon>Ixodida</taxon>
        <taxon>Ixodoidea</taxon>
        <taxon>Ixodidae</taxon>
        <taxon>Haemaphysalinae</taxon>
        <taxon>Haemaphysalis</taxon>
    </lineage>
</organism>
<comment type="caution">
    <text evidence="1">The sequence shown here is derived from an EMBL/GenBank/DDBJ whole genome shotgun (WGS) entry which is preliminary data.</text>
</comment>
<accession>A0A9J6GXG1</accession>
<evidence type="ECO:0000313" key="1">
    <source>
        <dbReference type="EMBL" id="KAH9379063.1"/>
    </source>
</evidence>
<keyword evidence="2" id="KW-1185">Reference proteome</keyword>
<dbReference type="EMBL" id="JABSTR010000009">
    <property type="protein sequence ID" value="KAH9379063.1"/>
    <property type="molecule type" value="Genomic_DNA"/>
</dbReference>
<dbReference type="Proteomes" id="UP000821853">
    <property type="component" value="Unassembled WGS sequence"/>
</dbReference>
<dbReference type="VEuPathDB" id="VectorBase:HLOH_045154"/>
<reference evidence="1 2" key="1">
    <citation type="journal article" date="2020" name="Cell">
        <title>Large-Scale Comparative Analyses of Tick Genomes Elucidate Their Genetic Diversity and Vector Capacities.</title>
        <authorList>
            <consortium name="Tick Genome and Microbiome Consortium (TIGMIC)"/>
            <person name="Jia N."/>
            <person name="Wang J."/>
            <person name="Shi W."/>
            <person name="Du L."/>
            <person name="Sun Y."/>
            <person name="Zhan W."/>
            <person name="Jiang J.F."/>
            <person name="Wang Q."/>
            <person name="Zhang B."/>
            <person name="Ji P."/>
            <person name="Bell-Sakyi L."/>
            <person name="Cui X.M."/>
            <person name="Yuan T.T."/>
            <person name="Jiang B.G."/>
            <person name="Yang W.F."/>
            <person name="Lam T.T."/>
            <person name="Chang Q.C."/>
            <person name="Ding S.J."/>
            <person name="Wang X.J."/>
            <person name="Zhu J.G."/>
            <person name="Ruan X.D."/>
            <person name="Zhao L."/>
            <person name="Wei J.T."/>
            <person name="Ye R.Z."/>
            <person name="Que T.C."/>
            <person name="Du C.H."/>
            <person name="Zhou Y.H."/>
            <person name="Cheng J.X."/>
            <person name="Dai P.F."/>
            <person name="Guo W.B."/>
            <person name="Han X.H."/>
            <person name="Huang E.J."/>
            <person name="Li L.F."/>
            <person name="Wei W."/>
            <person name="Gao Y.C."/>
            <person name="Liu J.Z."/>
            <person name="Shao H.Z."/>
            <person name="Wang X."/>
            <person name="Wang C.C."/>
            <person name="Yang T.C."/>
            <person name="Huo Q.B."/>
            <person name="Li W."/>
            <person name="Chen H.Y."/>
            <person name="Chen S.E."/>
            <person name="Zhou L.G."/>
            <person name="Ni X.B."/>
            <person name="Tian J.H."/>
            <person name="Sheng Y."/>
            <person name="Liu T."/>
            <person name="Pan Y.S."/>
            <person name="Xia L.Y."/>
            <person name="Li J."/>
            <person name="Zhao F."/>
            <person name="Cao W.C."/>
        </authorList>
    </citation>
    <scope>NUCLEOTIDE SEQUENCE [LARGE SCALE GENOMIC DNA]</scope>
    <source>
        <strain evidence="1">HaeL-2018</strain>
    </source>
</reference>
<protein>
    <submittedName>
        <fullName evidence="1">Uncharacterized protein</fullName>
    </submittedName>
</protein>
<name>A0A9J6GXG1_HAELO</name>